<dbReference type="EMBL" id="MN718199">
    <property type="protein sequence ID" value="QGZ16090.1"/>
    <property type="molecule type" value="Genomic_DNA"/>
</dbReference>
<evidence type="ECO:0000313" key="1">
    <source>
        <dbReference type="EMBL" id="QGZ16090.1"/>
    </source>
</evidence>
<organism evidence="1 2">
    <name type="scientific">Vibrio phage vB_VchM_Kuja</name>
    <dbReference type="NCBI Taxonomy" id="2686437"/>
    <lineage>
        <taxon>Viruses</taxon>
        <taxon>Duplodnaviria</taxon>
        <taxon>Heunggongvirae</taxon>
        <taxon>Uroviricota</taxon>
        <taxon>Caudoviricetes</taxon>
        <taxon>Pantevenvirales</taxon>
        <taxon>Ackermannviridae</taxon>
        <taxon>Kujavirus</taxon>
        <taxon>Kujavirus kuja</taxon>
    </lineage>
</organism>
<reference evidence="1 2" key="1">
    <citation type="submission" date="2019-11" db="EMBL/GenBank/DDBJ databases">
        <title>Characterization of a novel member of the family Ackermannviridae.</title>
        <authorList>
            <person name="Maina A.N."/>
            <person name="Mwaura F.B."/>
            <person name="Jumba M."/>
        </authorList>
    </citation>
    <scope>NUCLEOTIDE SEQUENCE [LARGE SCALE GENOMIC DNA]</scope>
</reference>
<gene>
    <name evidence="1" type="ORF">Kuja_0990</name>
</gene>
<protein>
    <submittedName>
        <fullName evidence="1">Uncharacterized protein</fullName>
    </submittedName>
</protein>
<accession>A0A6B9J581</accession>
<sequence length="287" mass="32659">MSSSISINTEKKLEKFLKSYHKGVDAEGMVKALSDDVVSIEFVIGDPILAGYLTATKNTVPQLPQRNLTISIKPSSNVTATYGYVKNGACGQFRNVFKLYENYFGPSNTFFVLKMTNEQTVEVPAIMFMNYLLGIVWNETVNNFLVSKLVYQSRNIFSRYSSMLAGYIICLFFKNLPAETFVFGLRKVEYKNQNVLGSFELYVTSYNRTDVFTHEKYLKNFSDNTCLLVDVGSGSFFVNVTRDNVNNAIFGVNIDKHGFTEDFYFSLSDYTDNKNDILNEVRNSFSF</sequence>
<name>A0A6B9J581_9CAUD</name>
<keyword evidence="2" id="KW-1185">Reference proteome</keyword>
<proteinExistence type="predicted"/>
<evidence type="ECO:0000313" key="2">
    <source>
        <dbReference type="Proteomes" id="UP000433471"/>
    </source>
</evidence>
<dbReference type="Proteomes" id="UP000433471">
    <property type="component" value="Segment"/>
</dbReference>